<evidence type="ECO:0000259" key="3">
    <source>
        <dbReference type="Pfam" id="PF00884"/>
    </source>
</evidence>
<evidence type="ECO:0000256" key="2">
    <source>
        <dbReference type="SAM" id="SignalP"/>
    </source>
</evidence>
<reference evidence="4" key="1">
    <citation type="submission" date="2021-11" db="EMBL/GenBank/DDBJ databases">
        <title>Genome sequence.</title>
        <authorList>
            <person name="Sun Q."/>
        </authorList>
    </citation>
    <scope>NUCLEOTIDE SEQUENCE</scope>
    <source>
        <strain evidence="4">JC740</strain>
    </source>
</reference>
<evidence type="ECO:0000313" key="4">
    <source>
        <dbReference type="EMBL" id="MCC9643342.1"/>
    </source>
</evidence>
<feature type="signal peptide" evidence="2">
    <location>
        <begin position="1"/>
        <end position="24"/>
    </location>
</feature>
<dbReference type="EMBL" id="JAJKFW010000024">
    <property type="protein sequence ID" value="MCC9643342.1"/>
    <property type="molecule type" value="Genomic_DNA"/>
</dbReference>
<dbReference type="InterPro" id="IPR000917">
    <property type="entry name" value="Sulfatase_N"/>
</dbReference>
<accession>A0ABS8NK55</accession>
<dbReference type="RefSeq" id="WP_230274298.1">
    <property type="nucleotide sequence ID" value="NZ_JAJKFW010000024.1"/>
</dbReference>
<name>A0ABS8NK55_9BACT</name>
<feature type="domain" description="Sulfatase N-terminal" evidence="3">
    <location>
        <begin position="64"/>
        <end position="352"/>
    </location>
</feature>
<comment type="caution">
    <text evidence="4">The sequence shown here is derived from an EMBL/GenBank/DDBJ whole genome shotgun (WGS) entry which is preliminary data.</text>
</comment>
<evidence type="ECO:0000313" key="5">
    <source>
        <dbReference type="Proteomes" id="UP001430306"/>
    </source>
</evidence>
<dbReference type="InterPro" id="IPR052701">
    <property type="entry name" value="GAG_Ulvan_Degrading_Sulfatases"/>
</dbReference>
<dbReference type="SUPFAM" id="SSF53649">
    <property type="entry name" value="Alkaline phosphatase-like"/>
    <property type="match status" value="1"/>
</dbReference>
<dbReference type="PANTHER" id="PTHR43751">
    <property type="entry name" value="SULFATASE"/>
    <property type="match status" value="1"/>
</dbReference>
<feature type="chain" id="PRO_5045758445" evidence="2">
    <location>
        <begin position="25"/>
        <end position="571"/>
    </location>
</feature>
<dbReference type="CDD" id="cd16027">
    <property type="entry name" value="SGSH"/>
    <property type="match status" value="1"/>
</dbReference>
<feature type="region of interest" description="Disordered" evidence="1">
    <location>
        <begin position="538"/>
        <end position="571"/>
    </location>
</feature>
<dbReference type="Gene3D" id="3.40.720.10">
    <property type="entry name" value="Alkaline Phosphatase, subunit A"/>
    <property type="match status" value="1"/>
</dbReference>
<dbReference type="PANTHER" id="PTHR43751:SF1">
    <property type="entry name" value="SULFATASE ATSG-RELATED"/>
    <property type="match status" value="1"/>
</dbReference>
<protein>
    <submittedName>
        <fullName evidence="4">Sulfatase</fullName>
    </submittedName>
</protein>
<proteinExistence type="predicted"/>
<gene>
    <name evidence="4" type="ORF">LOC71_13740</name>
</gene>
<dbReference type="Proteomes" id="UP001430306">
    <property type="component" value="Unassembled WGS sequence"/>
</dbReference>
<dbReference type="Pfam" id="PF00884">
    <property type="entry name" value="Sulfatase"/>
    <property type="match status" value="1"/>
</dbReference>
<sequence length="571" mass="62972">MLDRQCSRFLSGALLLFFAAPALADANPSEQTKSRPHIVMAFADDWGCYASAYAKHFPGTASEVISTPKFDSIARDGVLFTNAFVSAPSCTPCRSSLMSGQPFWRCEKASILLGAVWDFSLPAYPLLLEESGYRIGHTYKVWSPGSPGNAPFGGARTASNKAGSKFNGFSQFVMRAKDRDAAKAKLFDEVRQNIRNFLDADNDGKLDGDSPICYWFGPTNTHRKWIANSGEQLWGINPDDLKGKLPAYLPDVPEIREDFADYLGEAMAFDAALVVLDEELERLGIANNTLLVVSGDHGVPGISRGKCNLYDFGTHVPLAVRWPAGIQHANRVVTDFVSLPELATTFLEVADVEAPATMISQPITPLLMSDQSGRVDPNRDAVFTGRERHVAMAREGAKPYPQRAIQTDDWLYIINFEPDRTPLGDGPAMDASDDQFPSEELLRENTFAAYPDLDASPTKAFVTLNREKYPEAFDFMVGRRPRVELYDLKADPDCLNNLAGNSDHAETESQLDERLIGELKRTGDPRMSEPVMFEHGMFVEPVGPGNKKKQNARKANSGKKTSPAKKSFPQK</sequence>
<keyword evidence="5" id="KW-1185">Reference proteome</keyword>
<organism evidence="4 5">
    <name type="scientific">Rhodopirellula halodulae</name>
    <dbReference type="NCBI Taxonomy" id="2894198"/>
    <lineage>
        <taxon>Bacteria</taxon>
        <taxon>Pseudomonadati</taxon>
        <taxon>Planctomycetota</taxon>
        <taxon>Planctomycetia</taxon>
        <taxon>Pirellulales</taxon>
        <taxon>Pirellulaceae</taxon>
        <taxon>Rhodopirellula</taxon>
    </lineage>
</organism>
<dbReference type="InterPro" id="IPR017850">
    <property type="entry name" value="Alkaline_phosphatase_core_sf"/>
</dbReference>
<evidence type="ECO:0000256" key="1">
    <source>
        <dbReference type="SAM" id="MobiDB-lite"/>
    </source>
</evidence>
<keyword evidence="2" id="KW-0732">Signal</keyword>